<comment type="caution">
    <text evidence="2">The sequence shown here is derived from an EMBL/GenBank/DDBJ whole genome shotgun (WGS) entry which is preliminary data.</text>
</comment>
<accession>A0ABW4L7N3</accession>
<dbReference type="SUPFAM" id="SSF52091">
    <property type="entry name" value="SpoIIaa-like"/>
    <property type="match status" value="1"/>
</dbReference>
<dbReference type="InterPro" id="IPR036513">
    <property type="entry name" value="STAS_dom_sf"/>
</dbReference>
<dbReference type="PROSITE" id="PS50801">
    <property type="entry name" value="STAS"/>
    <property type="match status" value="1"/>
</dbReference>
<evidence type="ECO:0000313" key="2">
    <source>
        <dbReference type="EMBL" id="MFD1719222.1"/>
    </source>
</evidence>
<keyword evidence="3" id="KW-1185">Reference proteome</keyword>
<feature type="domain" description="STAS" evidence="1">
    <location>
        <begin position="3"/>
        <end position="77"/>
    </location>
</feature>
<dbReference type="RefSeq" id="WP_388009049.1">
    <property type="nucleotide sequence ID" value="NZ_JBHUEE010000008.1"/>
</dbReference>
<sequence>MRFTVRMVDEGGVPQVHIAGPLDLHTATEFTQLVHHLGEAVGHRACYDLSGVEVKDQAGRMAVRTFERDAAEYGGRVCPPAAPQST</sequence>
<dbReference type="InterPro" id="IPR002645">
    <property type="entry name" value="STAS_dom"/>
</dbReference>
<protein>
    <recommendedName>
        <fullName evidence="1">STAS domain-containing protein</fullName>
    </recommendedName>
</protein>
<gene>
    <name evidence="2" type="ORF">ACFSE6_15370</name>
</gene>
<dbReference type="Proteomes" id="UP001597277">
    <property type="component" value="Unassembled WGS sequence"/>
</dbReference>
<name>A0ABW4L7N3_9MICO</name>
<organism evidence="2 3">
    <name type="scientific">Georgenia deserti</name>
    <dbReference type="NCBI Taxonomy" id="2093781"/>
    <lineage>
        <taxon>Bacteria</taxon>
        <taxon>Bacillati</taxon>
        <taxon>Actinomycetota</taxon>
        <taxon>Actinomycetes</taxon>
        <taxon>Micrococcales</taxon>
        <taxon>Bogoriellaceae</taxon>
        <taxon>Georgenia</taxon>
    </lineage>
</organism>
<dbReference type="EMBL" id="JBHUEE010000008">
    <property type="protein sequence ID" value="MFD1719222.1"/>
    <property type="molecule type" value="Genomic_DNA"/>
</dbReference>
<evidence type="ECO:0000313" key="3">
    <source>
        <dbReference type="Proteomes" id="UP001597277"/>
    </source>
</evidence>
<proteinExistence type="predicted"/>
<reference evidence="3" key="1">
    <citation type="journal article" date="2019" name="Int. J. Syst. Evol. Microbiol.">
        <title>The Global Catalogue of Microorganisms (GCM) 10K type strain sequencing project: providing services to taxonomists for standard genome sequencing and annotation.</title>
        <authorList>
            <consortium name="The Broad Institute Genomics Platform"/>
            <consortium name="The Broad Institute Genome Sequencing Center for Infectious Disease"/>
            <person name="Wu L."/>
            <person name="Ma J."/>
        </authorList>
    </citation>
    <scope>NUCLEOTIDE SEQUENCE [LARGE SCALE GENOMIC DNA]</scope>
    <source>
        <strain evidence="3">JCM 17130</strain>
    </source>
</reference>
<dbReference type="Gene3D" id="3.30.750.24">
    <property type="entry name" value="STAS domain"/>
    <property type="match status" value="1"/>
</dbReference>
<evidence type="ECO:0000259" key="1">
    <source>
        <dbReference type="PROSITE" id="PS50801"/>
    </source>
</evidence>